<keyword evidence="3 5" id="KW-1133">Transmembrane helix</keyword>
<evidence type="ECO:0000256" key="5">
    <source>
        <dbReference type="SAM" id="Phobius"/>
    </source>
</evidence>
<evidence type="ECO:0000313" key="6">
    <source>
        <dbReference type="EMBL" id="SDM98284.1"/>
    </source>
</evidence>
<dbReference type="Pfam" id="PF09685">
    <property type="entry name" value="MamF_MmsF"/>
    <property type="match status" value="1"/>
</dbReference>
<evidence type="ECO:0000256" key="4">
    <source>
        <dbReference type="ARBA" id="ARBA00023136"/>
    </source>
</evidence>
<dbReference type="RefSeq" id="WP_170830658.1">
    <property type="nucleotide sequence ID" value="NZ_FNHL01000004.1"/>
</dbReference>
<dbReference type="EMBL" id="FNHL01000004">
    <property type="protein sequence ID" value="SDM98284.1"/>
    <property type="molecule type" value="Genomic_DNA"/>
</dbReference>
<organism evidence="6 7">
    <name type="scientific">Halogranum gelatinilyticum</name>
    <dbReference type="NCBI Taxonomy" id="660521"/>
    <lineage>
        <taxon>Archaea</taxon>
        <taxon>Methanobacteriati</taxon>
        <taxon>Methanobacteriota</taxon>
        <taxon>Stenosarchaea group</taxon>
        <taxon>Halobacteria</taxon>
        <taxon>Halobacteriales</taxon>
        <taxon>Haloferacaceae</taxon>
    </lineage>
</organism>
<keyword evidence="7" id="KW-1185">Reference proteome</keyword>
<evidence type="ECO:0000256" key="1">
    <source>
        <dbReference type="ARBA" id="ARBA00004141"/>
    </source>
</evidence>
<feature type="transmembrane region" description="Helical" evidence="5">
    <location>
        <begin position="77"/>
        <end position="100"/>
    </location>
</feature>
<proteinExistence type="predicted"/>
<reference evidence="7" key="1">
    <citation type="submission" date="2016-10" db="EMBL/GenBank/DDBJ databases">
        <authorList>
            <person name="Varghese N."/>
            <person name="Submissions S."/>
        </authorList>
    </citation>
    <scope>NUCLEOTIDE SEQUENCE [LARGE SCALE GENOMIC DNA]</scope>
    <source>
        <strain evidence="7">CGMCC 1.10119</strain>
    </source>
</reference>
<dbReference type="OrthoDB" id="187449at2157"/>
<evidence type="ECO:0000256" key="2">
    <source>
        <dbReference type="ARBA" id="ARBA00022692"/>
    </source>
</evidence>
<accession>A0A1G9XNE8</accession>
<comment type="subcellular location">
    <subcellularLocation>
        <location evidence="1">Membrane</location>
        <topology evidence="1">Multi-pass membrane protein</topology>
    </subcellularLocation>
</comment>
<name>A0A1G9XNE8_9EURY</name>
<gene>
    <name evidence="6" type="ORF">SAMN04487949_3063</name>
</gene>
<keyword evidence="2 5" id="KW-0812">Transmembrane</keyword>
<evidence type="ECO:0008006" key="8">
    <source>
        <dbReference type="Google" id="ProtNLM"/>
    </source>
</evidence>
<protein>
    <recommendedName>
        <fullName evidence="8">DUF4870 domain-containing protein</fullName>
    </recommendedName>
</protein>
<dbReference type="Proteomes" id="UP000199451">
    <property type="component" value="Unassembled WGS sequence"/>
</dbReference>
<dbReference type="STRING" id="660521.SAMN04487949_3063"/>
<dbReference type="InterPro" id="IPR019109">
    <property type="entry name" value="MamF_MmsF"/>
</dbReference>
<keyword evidence="4 5" id="KW-0472">Membrane</keyword>
<feature type="transmembrane region" description="Helical" evidence="5">
    <location>
        <begin position="17"/>
        <end position="38"/>
    </location>
</feature>
<evidence type="ECO:0000313" key="7">
    <source>
        <dbReference type="Proteomes" id="UP000199451"/>
    </source>
</evidence>
<evidence type="ECO:0000256" key="3">
    <source>
        <dbReference type="ARBA" id="ARBA00022989"/>
    </source>
</evidence>
<dbReference type="AlphaFoldDB" id="A0A1G9XNE8"/>
<sequence length="117" mass="13152">MPSTNVRDEEDRTATGVIVHAIGFVFGVFGTALVFFLSRRRFSTSNARNALNWQLFVLFALFLLTFCFTVSPWDLVSIVPGFAIFGLLFLDVLCCGWATVQALRGNAWSYPFARKFV</sequence>
<feature type="transmembrane region" description="Helical" evidence="5">
    <location>
        <begin position="50"/>
        <end position="71"/>
    </location>
</feature>